<dbReference type="Proteomes" id="UP001295469">
    <property type="component" value="Chromosome C09"/>
</dbReference>
<sequence>MYHREVAFVIFSRGFLGYLTISMLFSSSSYFPLRNKTVITITRSHHRWRRINMCPSVFDRLSSLSISN</sequence>
<feature type="transmembrane region" description="Helical" evidence="1">
    <location>
        <begin position="6"/>
        <end position="26"/>
    </location>
</feature>
<proteinExistence type="predicted"/>
<keyword evidence="1" id="KW-1133">Transmembrane helix</keyword>
<dbReference type="AlphaFoldDB" id="A0A816JC52"/>
<keyword evidence="1" id="KW-0472">Membrane</keyword>
<gene>
    <name evidence="2" type="ORF">DARMORV10_C09P43530.1</name>
</gene>
<feature type="non-terminal residue" evidence="2">
    <location>
        <position position="68"/>
    </location>
</feature>
<dbReference type="EMBL" id="HG994373">
    <property type="protein sequence ID" value="CAF1757470.1"/>
    <property type="molecule type" value="Genomic_DNA"/>
</dbReference>
<protein>
    <submittedName>
        <fullName evidence="2">(rape) hypothetical protein</fullName>
    </submittedName>
</protein>
<reference evidence="2" key="1">
    <citation type="submission" date="2021-01" db="EMBL/GenBank/DDBJ databases">
        <authorList>
            <consortium name="Genoscope - CEA"/>
            <person name="William W."/>
        </authorList>
    </citation>
    <scope>NUCLEOTIDE SEQUENCE</scope>
</reference>
<evidence type="ECO:0000256" key="1">
    <source>
        <dbReference type="SAM" id="Phobius"/>
    </source>
</evidence>
<evidence type="ECO:0000313" key="2">
    <source>
        <dbReference type="EMBL" id="CAF1757470.1"/>
    </source>
</evidence>
<accession>A0A816JC52</accession>
<organism evidence="2">
    <name type="scientific">Brassica napus</name>
    <name type="common">Rape</name>
    <dbReference type="NCBI Taxonomy" id="3708"/>
    <lineage>
        <taxon>Eukaryota</taxon>
        <taxon>Viridiplantae</taxon>
        <taxon>Streptophyta</taxon>
        <taxon>Embryophyta</taxon>
        <taxon>Tracheophyta</taxon>
        <taxon>Spermatophyta</taxon>
        <taxon>Magnoliopsida</taxon>
        <taxon>eudicotyledons</taxon>
        <taxon>Gunneridae</taxon>
        <taxon>Pentapetalae</taxon>
        <taxon>rosids</taxon>
        <taxon>malvids</taxon>
        <taxon>Brassicales</taxon>
        <taxon>Brassicaceae</taxon>
        <taxon>Brassiceae</taxon>
        <taxon>Brassica</taxon>
    </lineage>
</organism>
<keyword evidence="1" id="KW-0812">Transmembrane</keyword>
<name>A0A816JC52_BRANA</name>